<evidence type="ECO:0000313" key="15">
    <source>
        <dbReference type="Proteomes" id="UP000887013"/>
    </source>
</evidence>
<dbReference type="Gene3D" id="2.60.60.20">
    <property type="entry name" value="PLAT/LH2 domain"/>
    <property type="match status" value="1"/>
</dbReference>
<evidence type="ECO:0000259" key="12">
    <source>
        <dbReference type="PROSITE" id="PS50095"/>
    </source>
</evidence>
<keyword evidence="4" id="KW-0732">Signal</keyword>
<evidence type="ECO:0000256" key="3">
    <source>
        <dbReference type="ARBA" id="ARBA00022692"/>
    </source>
</evidence>
<dbReference type="InterPro" id="IPR046338">
    <property type="entry name" value="GAIN_dom_sf"/>
</dbReference>
<dbReference type="PANTHER" id="PTHR10877">
    <property type="entry name" value="POLYCYSTIN FAMILY MEMBER"/>
    <property type="match status" value="1"/>
</dbReference>
<feature type="transmembrane region" description="Helical" evidence="11">
    <location>
        <begin position="938"/>
        <end position="958"/>
    </location>
</feature>
<dbReference type="Pfam" id="PF08016">
    <property type="entry name" value="PKD_channel"/>
    <property type="match status" value="1"/>
</dbReference>
<feature type="transmembrane region" description="Helical" evidence="11">
    <location>
        <begin position="454"/>
        <end position="480"/>
    </location>
</feature>
<evidence type="ECO:0000313" key="14">
    <source>
        <dbReference type="EMBL" id="GFS88433.1"/>
    </source>
</evidence>
<dbReference type="GO" id="GO:0016020">
    <property type="term" value="C:membrane"/>
    <property type="evidence" value="ECO:0007669"/>
    <property type="project" value="UniProtKB-SubCell"/>
</dbReference>
<feature type="transmembrane region" description="Helical" evidence="11">
    <location>
        <begin position="330"/>
        <end position="348"/>
    </location>
</feature>
<dbReference type="OrthoDB" id="444119at2759"/>
<gene>
    <name evidence="14" type="primary">Pkd1l2</name>
    <name evidence="14" type="ORF">NPIL_89901</name>
</gene>
<dbReference type="PRINTS" id="PR01433">
    <property type="entry name" value="POLYCYSTIN2"/>
</dbReference>
<keyword evidence="5 11" id="KW-1133">Transmembrane helix</keyword>
<feature type="transmembrane region" description="Helical" evidence="11">
    <location>
        <begin position="1036"/>
        <end position="1062"/>
    </location>
</feature>
<dbReference type="GO" id="GO:0005262">
    <property type="term" value="F:calcium channel activity"/>
    <property type="evidence" value="ECO:0007669"/>
    <property type="project" value="TreeGrafter"/>
</dbReference>
<protein>
    <submittedName>
        <fullName evidence="14">Polycystic kidney disease protein 1-like 2</fullName>
    </submittedName>
</protein>
<evidence type="ECO:0000256" key="4">
    <source>
        <dbReference type="ARBA" id="ARBA00022729"/>
    </source>
</evidence>
<feature type="transmembrane region" description="Helical" evidence="11">
    <location>
        <begin position="585"/>
        <end position="607"/>
    </location>
</feature>
<keyword evidence="15" id="KW-1185">Reference proteome</keyword>
<evidence type="ECO:0000256" key="1">
    <source>
        <dbReference type="ARBA" id="ARBA00004141"/>
    </source>
</evidence>
<dbReference type="Gene3D" id="2.60.220.50">
    <property type="match status" value="1"/>
</dbReference>
<dbReference type="PROSITE" id="PS50221">
    <property type="entry name" value="GAIN_B"/>
    <property type="match status" value="1"/>
</dbReference>
<dbReference type="SUPFAM" id="SSF49723">
    <property type="entry name" value="Lipase/lipooxygenase domain (PLAT/LH2 domain)"/>
    <property type="match status" value="1"/>
</dbReference>
<dbReference type="Pfam" id="PF01825">
    <property type="entry name" value="GPS"/>
    <property type="match status" value="1"/>
</dbReference>
<feature type="transmembrane region" description="Helical" evidence="11">
    <location>
        <begin position="978"/>
        <end position="1000"/>
    </location>
</feature>
<name>A0A8X6N1H2_NEPPI</name>
<dbReference type="InterPro" id="IPR003915">
    <property type="entry name" value="PKD_2"/>
</dbReference>
<dbReference type="InterPro" id="IPR051223">
    <property type="entry name" value="Polycystin"/>
</dbReference>
<keyword evidence="8" id="KW-0325">Glycoprotein</keyword>
<dbReference type="EMBL" id="BMAW01052957">
    <property type="protein sequence ID" value="GFS88433.1"/>
    <property type="molecule type" value="Genomic_DNA"/>
</dbReference>
<feature type="transmembrane region" description="Helical" evidence="11">
    <location>
        <begin position="372"/>
        <end position="393"/>
    </location>
</feature>
<evidence type="ECO:0000256" key="2">
    <source>
        <dbReference type="ARBA" id="ARBA00007200"/>
    </source>
</evidence>
<evidence type="ECO:0000256" key="7">
    <source>
        <dbReference type="ARBA" id="ARBA00023157"/>
    </source>
</evidence>
<proteinExistence type="inferred from homology"/>
<dbReference type="Proteomes" id="UP000887013">
    <property type="component" value="Unassembled WGS sequence"/>
</dbReference>
<organism evidence="14 15">
    <name type="scientific">Nephila pilipes</name>
    <name type="common">Giant wood spider</name>
    <name type="synonym">Nephila maculata</name>
    <dbReference type="NCBI Taxonomy" id="299642"/>
    <lineage>
        <taxon>Eukaryota</taxon>
        <taxon>Metazoa</taxon>
        <taxon>Ecdysozoa</taxon>
        <taxon>Arthropoda</taxon>
        <taxon>Chelicerata</taxon>
        <taxon>Arachnida</taxon>
        <taxon>Araneae</taxon>
        <taxon>Araneomorphae</taxon>
        <taxon>Entelegynae</taxon>
        <taxon>Araneoidea</taxon>
        <taxon>Nephilidae</taxon>
        <taxon>Nephila</taxon>
    </lineage>
</organism>
<feature type="transmembrane region" description="Helical" evidence="11">
    <location>
        <begin position="850"/>
        <end position="874"/>
    </location>
</feature>
<evidence type="ECO:0000256" key="6">
    <source>
        <dbReference type="ARBA" id="ARBA00023136"/>
    </source>
</evidence>
<dbReference type="Pfam" id="PF01477">
    <property type="entry name" value="PLAT"/>
    <property type="match status" value="1"/>
</dbReference>
<feature type="domain" description="PLAT" evidence="12">
    <location>
        <begin position="165"/>
        <end position="284"/>
    </location>
</feature>
<dbReference type="GO" id="GO:0005509">
    <property type="term" value="F:calcium ion binding"/>
    <property type="evidence" value="ECO:0007669"/>
    <property type="project" value="InterPro"/>
</dbReference>
<sequence length="1186" mass="136789">MLFGLDATEGDDFFFAVGHLTDTSAEKDETFQDKKNLTRNDMTSAFSGGYSIGLFTTGCYYFSEETSAWSNEGCKVHSSQSNMICCHCNHLTMFGSGFIVAPNKIDFSYVFANAGFENNLIIYLTLILTLSLYIVLAVWARWKDKKDLTKLGATPLPDNDMQDKYFYEILVQTGYQLNASTKSKVHFIISGEDDETDVRTFADDQRPIFQRSAINCFIMSVPRCLGQLNYLRIWHDNSGEGKNASWYLKHVVVKDIITGYKYEFIAERWFAVEEGDGLIDHLIPVAGREQMTEFSHLFPNASRRSLTDNHLWLSIFTRPARSRFTRLQRLSCCLSILYLSMLTSAMWYETTSEKPSPGAFKFGPLSLSPEQIAVGMMSNLIVFPPSFIMIVLFRKSRARSLRPSHVNVALEKQYEKWRREYGLSKNGKVSKKSTRRSVDEEAHFRNPPKKRCLLPWWCAYISWFLVIVSVGCSLFFLWAYGLQFGNIRTGKWLTSLIISFLSSVLLTEPLKIFLFAIIMACLCGNPDLDDDDSDVDEEDPYLKEDEEWLHSINSGSVIQRPKYRPIDPNSLEAARRLREKEVRMYAVLKEIGVYALYLWILFILSYGNRDPNSFYLREAVINNFIKPGDLWNDFHNVNNEVKFWNWTRNALLPELFACDWYNGRPPLGLRLLVDDRNNFKIGYPVLRQIRARTDSCTVPQVMEDIIPECAGYGNMINENSRYYSKSWSTNLTMASRVPPEYKYMTASDLNGFPFWGQLDWYGGGGYVVPLIAKRYQDNEKLIKKMEYLEQTGWVNKDTRAVFIEFGTYNAQVNLFVVATIVAEFLPGGGIIPYYHIDPIRLLHYHTGSGLLQLLCQIGFILFTLYYSVVTLRALCKEGKKYFSQYWNIAELSNLLASYSIIGVEIYKMIITWRVLAIFTATEGTGYIKLQEALILDEAFCYLMGFLMSLTTLKFLKLLRFNKRIGGMIATVRLCAEELKGYGICLIITFLAFVTLFWMTLGRGVREFCSFASSFESSISMMLKKFNYYDMEQASPIIAPLAFFTFALTASVILVNILLTIIIQSFEDVKHDVRYQNSDYELIDFIMRRLRLFFGKSKDQTRIVPITFAPIVTKNNDVMDSFNGKVDRLLDFINSVYLDEQIDMEFLNKARSQLPLQNVNAELEKKKFRPRKIPRYQSLHVKKHLDF</sequence>
<dbReference type="PROSITE" id="PS50095">
    <property type="entry name" value="PLAT"/>
    <property type="match status" value="1"/>
</dbReference>
<evidence type="ECO:0000259" key="13">
    <source>
        <dbReference type="PROSITE" id="PS50221"/>
    </source>
</evidence>
<evidence type="ECO:0000256" key="8">
    <source>
        <dbReference type="ARBA" id="ARBA00023180"/>
    </source>
</evidence>
<dbReference type="InterPro" id="IPR057244">
    <property type="entry name" value="GAIN_B"/>
</dbReference>
<dbReference type="SMART" id="SM00303">
    <property type="entry name" value="GPS"/>
    <property type="match status" value="1"/>
</dbReference>
<evidence type="ECO:0000256" key="10">
    <source>
        <dbReference type="PROSITE-ProRule" id="PRU00152"/>
    </source>
</evidence>
<comment type="caution">
    <text evidence="14">The sequence shown here is derived from an EMBL/GenBank/DDBJ whole genome shotgun (WGS) entry which is preliminary data.</text>
</comment>
<feature type="domain" description="GAIN-B" evidence="13">
    <location>
        <begin position="1"/>
        <end position="106"/>
    </location>
</feature>
<dbReference type="GO" id="GO:0050982">
    <property type="term" value="P:detection of mechanical stimulus"/>
    <property type="evidence" value="ECO:0007669"/>
    <property type="project" value="TreeGrafter"/>
</dbReference>
<dbReference type="FunFam" id="2.60.60.20:FF:000022">
    <property type="entry name" value="Uncharacterized protein"/>
    <property type="match status" value="1"/>
</dbReference>
<feature type="transmembrane region" description="Helical" evidence="11">
    <location>
        <begin position="492"/>
        <end position="510"/>
    </location>
</feature>
<dbReference type="InterPro" id="IPR001024">
    <property type="entry name" value="PLAT/LH2_dom"/>
</dbReference>
<comment type="subcellular location">
    <subcellularLocation>
        <location evidence="1">Membrane</location>
        <topology evidence="1">Multi-pass membrane protein</topology>
    </subcellularLocation>
</comment>
<dbReference type="InterPro" id="IPR046791">
    <property type="entry name" value="Polycystin_dom"/>
</dbReference>
<dbReference type="Pfam" id="PF20519">
    <property type="entry name" value="Polycystin_dom"/>
    <property type="match status" value="1"/>
</dbReference>
<dbReference type="InterPro" id="IPR013122">
    <property type="entry name" value="PKD1_2_channel"/>
</dbReference>
<feature type="transmembrane region" description="Helical" evidence="11">
    <location>
        <begin position="120"/>
        <end position="140"/>
    </location>
</feature>
<comment type="similarity">
    <text evidence="2">Belongs to the polycystin family.</text>
</comment>
<feature type="transmembrane region" description="Helical" evidence="11">
    <location>
        <begin position="895"/>
        <end position="918"/>
    </location>
</feature>
<dbReference type="InterPro" id="IPR000203">
    <property type="entry name" value="GPS"/>
</dbReference>
<keyword evidence="6 11" id="KW-0472">Membrane</keyword>
<reference evidence="14" key="1">
    <citation type="submission" date="2020-08" db="EMBL/GenBank/DDBJ databases">
        <title>Multicomponent nature underlies the extraordinary mechanical properties of spider dragline silk.</title>
        <authorList>
            <person name="Kono N."/>
            <person name="Nakamura H."/>
            <person name="Mori M."/>
            <person name="Yoshida Y."/>
            <person name="Ohtoshi R."/>
            <person name="Malay A.D."/>
            <person name="Moran D.A.P."/>
            <person name="Tomita M."/>
            <person name="Numata K."/>
            <person name="Arakawa K."/>
        </authorList>
    </citation>
    <scope>NUCLEOTIDE SEQUENCE</scope>
</reference>
<evidence type="ECO:0000256" key="11">
    <source>
        <dbReference type="SAM" id="Phobius"/>
    </source>
</evidence>
<keyword evidence="3 11" id="KW-0812">Transmembrane</keyword>
<keyword evidence="7" id="KW-1015">Disulfide bond</keyword>
<accession>A0A8X6N1H2</accession>
<dbReference type="PANTHER" id="PTHR10877:SF150">
    <property type="entry name" value="REJ DOMAIN-CONTAINING PROTEIN"/>
    <property type="match status" value="1"/>
</dbReference>
<comment type="caution">
    <text evidence="10">Lacks conserved residue(s) required for the propagation of feature annotation.</text>
</comment>
<feature type="disulfide bond" evidence="9">
    <location>
        <begin position="696"/>
        <end position="709"/>
    </location>
</feature>
<evidence type="ECO:0000256" key="5">
    <source>
        <dbReference type="ARBA" id="ARBA00022989"/>
    </source>
</evidence>
<evidence type="ECO:0000256" key="9">
    <source>
        <dbReference type="PIRSR" id="PIRSR603915-2"/>
    </source>
</evidence>
<dbReference type="InterPro" id="IPR036392">
    <property type="entry name" value="PLAT/LH2_dom_sf"/>
</dbReference>
<dbReference type="AlphaFoldDB" id="A0A8X6N1H2"/>